<dbReference type="RefSeq" id="WP_181616475.1">
    <property type="nucleotide sequence ID" value="NZ_BAABAM010000015.1"/>
</dbReference>
<dbReference type="AlphaFoldDB" id="A0A7W0HW22"/>
<dbReference type="EMBL" id="JACDUR010000013">
    <property type="protein sequence ID" value="MBA2897803.1"/>
    <property type="molecule type" value="Genomic_DNA"/>
</dbReference>
<evidence type="ECO:0000313" key="2">
    <source>
        <dbReference type="EMBL" id="MBA2897803.1"/>
    </source>
</evidence>
<organism evidence="2 3">
    <name type="scientific">Nonomuraea soli</name>
    <dbReference type="NCBI Taxonomy" id="1032476"/>
    <lineage>
        <taxon>Bacteria</taxon>
        <taxon>Bacillati</taxon>
        <taxon>Actinomycetota</taxon>
        <taxon>Actinomycetes</taxon>
        <taxon>Streptosporangiales</taxon>
        <taxon>Streptosporangiaceae</taxon>
        <taxon>Nonomuraea</taxon>
    </lineage>
</organism>
<protein>
    <submittedName>
        <fullName evidence="2">Uncharacterized protein</fullName>
    </submittedName>
</protein>
<accession>A0A7W0HW22</accession>
<proteinExistence type="predicted"/>
<keyword evidence="3" id="KW-1185">Reference proteome</keyword>
<dbReference type="Proteomes" id="UP000530928">
    <property type="component" value="Unassembled WGS sequence"/>
</dbReference>
<comment type="caution">
    <text evidence="2">The sequence shown here is derived from an EMBL/GenBank/DDBJ whole genome shotgun (WGS) entry which is preliminary data.</text>
</comment>
<feature type="region of interest" description="Disordered" evidence="1">
    <location>
        <begin position="234"/>
        <end position="257"/>
    </location>
</feature>
<reference evidence="2 3" key="1">
    <citation type="submission" date="2020-07" db="EMBL/GenBank/DDBJ databases">
        <title>Genomic Encyclopedia of Type Strains, Phase IV (KMG-IV): sequencing the most valuable type-strain genomes for metagenomic binning, comparative biology and taxonomic classification.</title>
        <authorList>
            <person name="Goeker M."/>
        </authorList>
    </citation>
    <scope>NUCLEOTIDE SEQUENCE [LARGE SCALE GENOMIC DNA]</scope>
    <source>
        <strain evidence="2 3">DSM 45533</strain>
    </source>
</reference>
<gene>
    <name evidence="2" type="ORF">HNR30_009209</name>
</gene>
<sequence>MLVCDEAQWMSHECFELWRHLWDDLNTNFALIFVGGGDCYRVLRRYPMLSSRVLIWQEYTRLSAAEVPQVIPSFHPLWAGTDPNLITYADQRCAHGNFRAEQTILEAFEWTPTHLSTIMAVGDRSTAAIGLRLKRSGGRVTLAPQRHLPEHLHSSLSALHTRGSDLEPHETLFLAVALRAHRHSPSDLPPAPWHIVEALAVKGAAMSPCGQPGDQVALIPHPDLLYALGHSQPSHPRCTGIPATPDAPGTTREETTA</sequence>
<evidence type="ECO:0000256" key="1">
    <source>
        <dbReference type="SAM" id="MobiDB-lite"/>
    </source>
</evidence>
<name>A0A7W0HW22_9ACTN</name>
<evidence type="ECO:0000313" key="3">
    <source>
        <dbReference type="Proteomes" id="UP000530928"/>
    </source>
</evidence>